<name>K9TXI1_CHRTP</name>
<keyword evidence="2" id="KW-1185">Reference proteome</keyword>
<dbReference type="AlphaFoldDB" id="K9TXI1"/>
<dbReference type="EMBL" id="CP003597">
    <property type="protein sequence ID" value="AFY86704.1"/>
    <property type="molecule type" value="Genomic_DNA"/>
</dbReference>
<sequence length="91" mass="10239">MKAAERLAHAISVRCKRRIGEQIVELKEDGVITQGHNKHDVDVDDNTRVKLEQLGITRDQSSNYQAMAAIPETTHHKVCIWGVSSSLCLMR</sequence>
<protein>
    <submittedName>
        <fullName evidence="1">Uncharacterized protein</fullName>
    </submittedName>
</protein>
<evidence type="ECO:0000313" key="2">
    <source>
        <dbReference type="Proteomes" id="UP000010384"/>
    </source>
</evidence>
<evidence type="ECO:0000313" key="1">
    <source>
        <dbReference type="EMBL" id="AFY86704.1"/>
    </source>
</evidence>
<dbReference type="KEGG" id="cthe:Chro_1177"/>
<accession>K9TXI1</accession>
<dbReference type="Proteomes" id="UP000010384">
    <property type="component" value="Chromosome"/>
</dbReference>
<gene>
    <name evidence="1" type="ORF">Chro_1177</name>
</gene>
<reference evidence="1 2" key="1">
    <citation type="submission" date="2012-06" db="EMBL/GenBank/DDBJ databases">
        <title>Finished chromosome of genome of Chroococcidiopsis thermalis PCC 7203.</title>
        <authorList>
            <consortium name="US DOE Joint Genome Institute"/>
            <person name="Gugger M."/>
            <person name="Coursin T."/>
            <person name="Rippka R."/>
            <person name="Tandeau De Marsac N."/>
            <person name="Huntemann M."/>
            <person name="Wei C.-L."/>
            <person name="Han J."/>
            <person name="Detter J.C."/>
            <person name="Han C."/>
            <person name="Tapia R."/>
            <person name="Davenport K."/>
            <person name="Daligault H."/>
            <person name="Erkkila T."/>
            <person name="Gu W."/>
            <person name="Munk A.C.C."/>
            <person name="Teshima H."/>
            <person name="Xu Y."/>
            <person name="Chain P."/>
            <person name="Chen A."/>
            <person name="Krypides N."/>
            <person name="Mavromatis K."/>
            <person name="Markowitz V."/>
            <person name="Szeto E."/>
            <person name="Ivanova N."/>
            <person name="Mikhailova N."/>
            <person name="Ovchinnikova G."/>
            <person name="Pagani I."/>
            <person name="Pati A."/>
            <person name="Goodwin L."/>
            <person name="Peters L."/>
            <person name="Pitluck S."/>
            <person name="Woyke T."/>
            <person name="Kerfeld C."/>
        </authorList>
    </citation>
    <scope>NUCLEOTIDE SEQUENCE [LARGE SCALE GENOMIC DNA]</scope>
    <source>
        <strain evidence="1 2">PCC 7203</strain>
    </source>
</reference>
<proteinExistence type="predicted"/>
<dbReference type="HOGENOM" id="CLU_2421642_0_0_3"/>
<organism evidence="1 2">
    <name type="scientific">Chroococcidiopsis thermalis (strain PCC 7203)</name>
    <dbReference type="NCBI Taxonomy" id="251229"/>
    <lineage>
        <taxon>Bacteria</taxon>
        <taxon>Bacillati</taxon>
        <taxon>Cyanobacteriota</taxon>
        <taxon>Cyanophyceae</taxon>
        <taxon>Chroococcidiopsidales</taxon>
        <taxon>Chroococcidiopsidaceae</taxon>
        <taxon>Chroococcidiopsis</taxon>
    </lineage>
</organism>
<dbReference type="InParanoid" id="K9TXI1"/>